<dbReference type="InterPro" id="IPR013749">
    <property type="entry name" value="PM/HMP-P_kinase-1"/>
</dbReference>
<dbReference type="GO" id="GO:0008972">
    <property type="term" value="F:phosphomethylpyrimidine kinase activity"/>
    <property type="evidence" value="ECO:0007669"/>
    <property type="project" value="UniProtKB-EC"/>
</dbReference>
<evidence type="ECO:0000256" key="3">
    <source>
        <dbReference type="ARBA" id="ARBA00004769"/>
    </source>
</evidence>
<dbReference type="Gene3D" id="3.40.1190.20">
    <property type="match status" value="1"/>
</dbReference>
<keyword evidence="8" id="KW-0808">Transferase</keyword>
<organism evidence="17 18">
    <name type="scientific">Lachnospira multipara</name>
    <dbReference type="NCBI Taxonomy" id="28051"/>
    <lineage>
        <taxon>Bacteria</taxon>
        <taxon>Bacillati</taxon>
        <taxon>Bacillota</taxon>
        <taxon>Clostridia</taxon>
        <taxon>Lachnospirales</taxon>
        <taxon>Lachnospiraceae</taxon>
        <taxon>Lachnospira</taxon>
    </lineage>
</organism>
<evidence type="ECO:0000256" key="10">
    <source>
        <dbReference type="ARBA" id="ARBA00022777"/>
    </source>
</evidence>
<dbReference type="InterPro" id="IPR004399">
    <property type="entry name" value="HMP/HMP-P_kinase_dom"/>
</dbReference>
<accession>A0A1H5V2J5</accession>
<evidence type="ECO:0000256" key="13">
    <source>
        <dbReference type="ARBA" id="ARBA00037917"/>
    </source>
</evidence>
<dbReference type="AlphaFoldDB" id="A0A1H5V2J5"/>
<evidence type="ECO:0000256" key="4">
    <source>
        <dbReference type="ARBA" id="ARBA00009879"/>
    </source>
</evidence>
<dbReference type="GO" id="GO:0005829">
    <property type="term" value="C:cytosol"/>
    <property type="evidence" value="ECO:0007669"/>
    <property type="project" value="TreeGrafter"/>
</dbReference>
<evidence type="ECO:0000256" key="12">
    <source>
        <dbReference type="ARBA" id="ARBA00022977"/>
    </source>
</evidence>
<evidence type="ECO:0000256" key="8">
    <source>
        <dbReference type="ARBA" id="ARBA00022679"/>
    </source>
</evidence>
<evidence type="ECO:0000256" key="7">
    <source>
        <dbReference type="ARBA" id="ARBA00019161"/>
    </source>
</evidence>
<evidence type="ECO:0000256" key="1">
    <source>
        <dbReference type="ARBA" id="ARBA00000151"/>
    </source>
</evidence>
<evidence type="ECO:0000313" key="18">
    <source>
        <dbReference type="Proteomes" id="UP000236726"/>
    </source>
</evidence>
<protein>
    <recommendedName>
        <fullName evidence="7">Hydroxymethylpyrimidine/phosphomethylpyrimidine kinase</fullName>
        <ecNumber evidence="5">2.7.1.49</ecNumber>
        <ecNumber evidence="6">2.7.4.7</ecNumber>
    </recommendedName>
    <alternativeName>
        <fullName evidence="14">Hydroxymethylpyrimidine kinase</fullName>
    </alternativeName>
    <alternativeName>
        <fullName evidence="15">Hydroxymethylpyrimidine phosphate kinase</fullName>
    </alternativeName>
</protein>
<dbReference type="EMBL" id="FNUL01000009">
    <property type="protein sequence ID" value="SEF81539.1"/>
    <property type="molecule type" value="Genomic_DNA"/>
</dbReference>
<evidence type="ECO:0000256" key="11">
    <source>
        <dbReference type="ARBA" id="ARBA00022840"/>
    </source>
</evidence>
<dbReference type="FunFam" id="3.40.1190.20:FF:000003">
    <property type="entry name" value="Phosphomethylpyrimidine kinase ThiD"/>
    <property type="match status" value="1"/>
</dbReference>
<evidence type="ECO:0000256" key="14">
    <source>
        <dbReference type="ARBA" id="ARBA00042102"/>
    </source>
</evidence>
<name>A0A1H5V2J5_9FIRM</name>
<dbReference type="EC" id="2.7.4.7" evidence="6"/>
<dbReference type="InterPro" id="IPR029056">
    <property type="entry name" value="Ribokinase-like"/>
</dbReference>
<dbReference type="GO" id="GO:0008902">
    <property type="term" value="F:hydroxymethylpyrimidine kinase activity"/>
    <property type="evidence" value="ECO:0007669"/>
    <property type="project" value="UniProtKB-EC"/>
</dbReference>
<comment type="catalytic activity">
    <reaction evidence="1">
        <text>4-amino-5-hydroxymethyl-2-methylpyrimidine + ATP = 4-amino-2-methyl-5-(phosphooxymethyl)pyrimidine + ADP + H(+)</text>
        <dbReference type="Rhea" id="RHEA:23096"/>
        <dbReference type="ChEBI" id="CHEBI:15378"/>
        <dbReference type="ChEBI" id="CHEBI:16892"/>
        <dbReference type="ChEBI" id="CHEBI:30616"/>
        <dbReference type="ChEBI" id="CHEBI:58354"/>
        <dbReference type="ChEBI" id="CHEBI:456216"/>
        <dbReference type="EC" id="2.7.1.49"/>
    </reaction>
</comment>
<dbReference type="NCBIfam" id="TIGR00097">
    <property type="entry name" value="HMP-P_kinase"/>
    <property type="match status" value="1"/>
</dbReference>
<comment type="pathway">
    <text evidence="3">Cofactor biosynthesis; thiamine diphosphate biosynthesis; 4-amino-2-methyl-5-diphosphomethylpyrimidine from 5-amino-1-(5-phospho-D-ribosyl)imidazole: step 3/3.</text>
</comment>
<dbReference type="EC" id="2.7.1.49" evidence="5"/>
<dbReference type="PANTHER" id="PTHR20858:SF17">
    <property type="entry name" value="HYDROXYMETHYLPYRIMIDINE_PHOSPHOMETHYLPYRIMIDINE KINASE THI20-RELATED"/>
    <property type="match status" value="1"/>
</dbReference>
<keyword evidence="9" id="KW-0547">Nucleotide-binding</keyword>
<evidence type="ECO:0000256" key="5">
    <source>
        <dbReference type="ARBA" id="ARBA00012135"/>
    </source>
</evidence>
<dbReference type="CDD" id="cd01169">
    <property type="entry name" value="HMPP_kinase"/>
    <property type="match status" value="1"/>
</dbReference>
<keyword evidence="12" id="KW-0784">Thiamine biosynthesis</keyword>
<evidence type="ECO:0000256" key="6">
    <source>
        <dbReference type="ARBA" id="ARBA00012963"/>
    </source>
</evidence>
<keyword evidence="18" id="KW-1185">Reference proteome</keyword>
<dbReference type="GO" id="GO:0005524">
    <property type="term" value="F:ATP binding"/>
    <property type="evidence" value="ECO:0007669"/>
    <property type="project" value="UniProtKB-KW"/>
</dbReference>
<dbReference type="PANTHER" id="PTHR20858">
    <property type="entry name" value="PHOSPHOMETHYLPYRIMIDINE KINASE"/>
    <property type="match status" value="1"/>
</dbReference>
<keyword evidence="10 17" id="KW-0418">Kinase</keyword>
<dbReference type="Proteomes" id="UP000236726">
    <property type="component" value="Unassembled WGS sequence"/>
</dbReference>
<reference evidence="17 18" key="1">
    <citation type="submission" date="2016-10" db="EMBL/GenBank/DDBJ databases">
        <authorList>
            <person name="de Groot N.N."/>
        </authorList>
    </citation>
    <scope>NUCLEOTIDE SEQUENCE [LARGE SCALE GENOMIC DNA]</scope>
    <source>
        <strain evidence="17 18">D15d</strain>
    </source>
</reference>
<evidence type="ECO:0000256" key="15">
    <source>
        <dbReference type="ARBA" id="ARBA00043176"/>
    </source>
</evidence>
<dbReference type="Pfam" id="PF08543">
    <property type="entry name" value="Phos_pyr_kin"/>
    <property type="match status" value="1"/>
</dbReference>
<comment type="catalytic activity">
    <reaction evidence="2">
        <text>4-amino-2-methyl-5-(phosphooxymethyl)pyrimidine + ATP = 4-amino-2-methyl-5-(diphosphooxymethyl)pyrimidine + ADP</text>
        <dbReference type="Rhea" id="RHEA:19893"/>
        <dbReference type="ChEBI" id="CHEBI:30616"/>
        <dbReference type="ChEBI" id="CHEBI:57841"/>
        <dbReference type="ChEBI" id="CHEBI:58354"/>
        <dbReference type="ChEBI" id="CHEBI:456216"/>
        <dbReference type="EC" id="2.7.4.7"/>
    </reaction>
</comment>
<feature type="domain" description="Pyridoxamine kinase/Phosphomethylpyrimidine kinase" evidence="16">
    <location>
        <begin position="22"/>
        <end position="271"/>
    </location>
</feature>
<evidence type="ECO:0000256" key="2">
    <source>
        <dbReference type="ARBA" id="ARBA00000565"/>
    </source>
</evidence>
<proteinExistence type="inferred from homology"/>
<keyword evidence="11" id="KW-0067">ATP-binding</keyword>
<comment type="pathway">
    <text evidence="13">Cofactor biosynthesis; thiamine diphosphate biosynthesis; 4-amino-2-methyl-5-diphosphomethylpyrimidine from 5-amino-1-(5-phospho-D-ribosyl)imidazole: step 2/3.</text>
</comment>
<dbReference type="RefSeq" id="WP_103952926.1">
    <property type="nucleotide sequence ID" value="NZ_FNUL01000009.1"/>
</dbReference>
<dbReference type="SUPFAM" id="SSF53613">
    <property type="entry name" value="Ribokinase-like"/>
    <property type="match status" value="1"/>
</dbReference>
<evidence type="ECO:0000259" key="16">
    <source>
        <dbReference type="Pfam" id="PF08543"/>
    </source>
</evidence>
<comment type="similarity">
    <text evidence="4">Belongs to the ThiD family.</text>
</comment>
<evidence type="ECO:0000313" key="17">
    <source>
        <dbReference type="EMBL" id="SEF81539.1"/>
    </source>
</evidence>
<gene>
    <name evidence="17" type="ORF">SAMN05216537_10984</name>
</gene>
<evidence type="ECO:0000256" key="9">
    <source>
        <dbReference type="ARBA" id="ARBA00022741"/>
    </source>
</evidence>
<sequence length="278" mass="30217">MNKDKTIEKKKIPCALTIAGSDCSGGAGIQADIKTMLSLGVYASSIITSLTAQNTLGVRDIFNLTRHFLNEQFDAVFTDIYPDAVKIGMVSNKEIVEGIVENLKKYKAKKIVVDPVMVSTSGSVLLQEDAISILVNELIPLATVITPNIPEASKLSGLEIKNRKDMIKAAYLIDENYSKKSNGRPAILIKGGHSIEDANDLLLYNGELTWFENERIHNDNTHGTGCTLSSAIASYLSLGYDLKEAIKHAKEYITNALKCDFDLGAGSGPLNHAWKITA</sequence>
<dbReference type="GO" id="GO:0009228">
    <property type="term" value="P:thiamine biosynthetic process"/>
    <property type="evidence" value="ECO:0007669"/>
    <property type="project" value="UniProtKB-KW"/>
</dbReference>